<protein>
    <submittedName>
        <fullName evidence="5">Aldehyde dehydrogenase family protein</fullName>
    </submittedName>
</protein>
<name>A0ABS6AWE6_9NOCA</name>
<accession>A0ABS6AWE6</accession>
<keyword evidence="1 3" id="KW-0560">Oxidoreductase</keyword>
<organism evidence="5 6">
    <name type="scientific">Nocardia albiluteola</name>
    <dbReference type="NCBI Taxonomy" id="2842303"/>
    <lineage>
        <taxon>Bacteria</taxon>
        <taxon>Bacillati</taxon>
        <taxon>Actinomycetota</taxon>
        <taxon>Actinomycetes</taxon>
        <taxon>Mycobacteriales</taxon>
        <taxon>Nocardiaceae</taxon>
        <taxon>Nocardia</taxon>
    </lineage>
</organism>
<dbReference type="InterPro" id="IPR015590">
    <property type="entry name" value="Aldehyde_DH_dom"/>
</dbReference>
<evidence type="ECO:0000313" key="6">
    <source>
        <dbReference type="Proteomes" id="UP000733379"/>
    </source>
</evidence>
<evidence type="ECO:0000256" key="3">
    <source>
        <dbReference type="RuleBase" id="RU003345"/>
    </source>
</evidence>
<dbReference type="InterPro" id="IPR016161">
    <property type="entry name" value="Ald_DH/histidinol_DH"/>
</dbReference>
<dbReference type="SUPFAM" id="SSF53720">
    <property type="entry name" value="ALDH-like"/>
    <property type="match status" value="1"/>
</dbReference>
<dbReference type="InterPro" id="IPR016162">
    <property type="entry name" value="Ald_DH_N"/>
</dbReference>
<dbReference type="InterPro" id="IPR029510">
    <property type="entry name" value="Ald_DH_CS_GLU"/>
</dbReference>
<dbReference type="PROSITE" id="PS00687">
    <property type="entry name" value="ALDEHYDE_DEHYDR_GLU"/>
    <property type="match status" value="1"/>
</dbReference>
<dbReference type="Gene3D" id="3.40.309.10">
    <property type="entry name" value="Aldehyde Dehydrogenase, Chain A, domain 2"/>
    <property type="match status" value="1"/>
</dbReference>
<evidence type="ECO:0000313" key="5">
    <source>
        <dbReference type="EMBL" id="MBU3062367.1"/>
    </source>
</evidence>
<reference evidence="5 6" key="1">
    <citation type="submission" date="2021-06" db="EMBL/GenBank/DDBJ databases">
        <title>Actinomycetes sequencing.</title>
        <authorList>
            <person name="Shan Q."/>
        </authorList>
    </citation>
    <scope>NUCLEOTIDE SEQUENCE [LARGE SCALE GENOMIC DNA]</scope>
    <source>
        <strain evidence="5 6">NEAU-G5</strain>
    </source>
</reference>
<evidence type="ECO:0000256" key="2">
    <source>
        <dbReference type="PROSITE-ProRule" id="PRU10007"/>
    </source>
</evidence>
<dbReference type="PANTHER" id="PTHR11699">
    <property type="entry name" value="ALDEHYDE DEHYDROGENASE-RELATED"/>
    <property type="match status" value="1"/>
</dbReference>
<dbReference type="Gene3D" id="3.40.605.10">
    <property type="entry name" value="Aldehyde Dehydrogenase, Chain A, domain 1"/>
    <property type="match status" value="1"/>
</dbReference>
<comment type="caution">
    <text evidence="5">The sequence shown here is derived from an EMBL/GenBank/DDBJ whole genome shotgun (WGS) entry which is preliminary data.</text>
</comment>
<keyword evidence="6" id="KW-1185">Reference proteome</keyword>
<evidence type="ECO:0000259" key="4">
    <source>
        <dbReference type="Pfam" id="PF00171"/>
    </source>
</evidence>
<feature type="active site" evidence="2">
    <location>
        <position position="270"/>
    </location>
</feature>
<gene>
    <name evidence="5" type="ORF">KO481_12630</name>
</gene>
<evidence type="ECO:0000256" key="1">
    <source>
        <dbReference type="ARBA" id="ARBA00023002"/>
    </source>
</evidence>
<feature type="domain" description="Aldehyde dehydrogenase" evidence="4">
    <location>
        <begin position="26"/>
        <end position="493"/>
    </location>
</feature>
<proteinExistence type="inferred from homology"/>
<dbReference type="EMBL" id="JAHKNI010000003">
    <property type="protein sequence ID" value="MBU3062367.1"/>
    <property type="molecule type" value="Genomic_DNA"/>
</dbReference>
<comment type="similarity">
    <text evidence="3">Belongs to the aldehyde dehydrogenase family.</text>
</comment>
<dbReference type="Proteomes" id="UP000733379">
    <property type="component" value="Unassembled WGS sequence"/>
</dbReference>
<dbReference type="Pfam" id="PF00171">
    <property type="entry name" value="Aldedh"/>
    <property type="match status" value="1"/>
</dbReference>
<sequence length="498" mass="53030">MPVTAQSDRPEAIAIEPGRLFIGGQWRDSLSGATLPTVNPATEEVITTVASAGVEDVHAAVDAARRAFEESGWASMRGSERAKVLLRIADLIDANAHELAYRESVDMGMLYTDARYVAVAHIANMFRYFSGWTTKFDGAVRPAEPVPGQPGELLAYTRREPLGVIAAITPFNFPLVLSVSKIAPALAAGNCVIHKPASDTPLSALTLARIMQEAGVPDGVYNTICGPGAVVGDALVRSPGIDKVAFTGSTAVGRGLAQGAAETFKHVTLELGGKSPNIVFADADLDAAAQTAFFACMWNKGEVCVAGTRLLVQRDILDDMLDQLRKLCAATVLGDPLDPATTMGPLASRAEYNKVLDYIESGKQAGIPLVASEAKVPDRGFFVPPAIFGPGDNSTRIAREEIFGPVLTVIPFTDFDEAIRIANDTPYGLASGVQTTNARTAIRAAHRLQAGTVWVNTWHHYDPSAPFGGYKTSGYGRENGPESLDAYTQLKTIWMDLA</sequence>
<dbReference type="InterPro" id="IPR016163">
    <property type="entry name" value="Ald_DH_C"/>
</dbReference>